<evidence type="ECO:0000313" key="1">
    <source>
        <dbReference type="EMBL" id="PIV06616.1"/>
    </source>
</evidence>
<evidence type="ECO:0000313" key="2">
    <source>
        <dbReference type="Proteomes" id="UP000229191"/>
    </source>
</evidence>
<accession>A0A2M7BMA6</accession>
<name>A0A2M7BMA6_9BACT</name>
<organism evidence="1 2">
    <name type="scientific">Candidatus Shapirobacteria bacterium CG03_land_8_20_14_0_80_35_14</name>
    <dbReference type="NCBI Taxonomy" id="1974878"/>
    <lineage>
        <taxon>Bacteria</taxon>
        <taxon>Candidatus Shapironibacteriota</taxon>
    </lineage>
</organism>
<dbReference type="SUPFAM" id="SSF56112">
    <property type="entry name" value="Protein kinase-like (PK-like)"/>
    <property type="match status" value="1"/>
</dbReference>
<proteinExistence type="predicted"/>
<dbReference type="Proteomes" id="UP000229191">
    <property type="component" value="Unassembled WGS sequence"/>
</dbReference>
<sequence length="377" mass="42735">MTNEQLTKIKQETWNLASCIQERSDLVAEIFPAGLDAKQNQNIKFFSTVGVDVRGGGELFLKVFVGSQWQAKAEVVNTNILTINNVDGVVPIIDSESSGENTLIVYPHVEGKSFHAVLGQEITGEVMDKTAKVLKVSSKLEGFQKFQVPEAFLKQYPFPDSVFASPIFQQINQAYNPFWRLRNSICEQSPGLSMDRTPRNIMIAGKDIKQIDFEMVYQDSPLFDLAKLLRNGPETGVAKSVNMVDVVASPTEVFEKHNPFKAKDEAELVDRFIETTLGNQDKPLTTYNYWQVAAHTHIFYISKYLRRYNEIQNSQIKENSYQRMAFHFAGLLSLKDKILEPFTGRTEQVKRLITSGVDKIEVTKLFDLYTALADQIK</sequence>
<comment type="caution">
    <text evidence="1">The sequence shown here is derived from an EMBL/GenBank/DDBJ whole genome shotgun (WGS) entry which is preliminary data.</text>
</comment>
<dbReference type="AlphaFoldDB" id="A0A2M7BMA6"/>
<protein>
    <submittedName>
        <fullName evidence="1">Uncharacterized protein</fullName>
    </submittedName>
</protein>
<reference evidence="2" key="1">
    <citation type="submission" date="2017-09" db="EMBL/GenBank/DDBJ databases">
        <title>Depth-based differentiation of microbial function through sediment-hosted aquifers and enrichment of novel symbionts in the deep terrestrial subsurface.</title>
        <authorList>
            <person name="Probst A.J."/>
            <person name="Ladd B."/>
            <person name="Jarett J.K."/>
            <person name="Geller-Mcgrath D.E."/>
            <person name="Sieber C.M.K."/>
            <person name="Emerson J.B."/>
            <person name="Anantharaman K."/>
            <person name="Thomas B.C."/>
            <person name="Malmstrom R."/>
            <person name="Stieglmeier M."/>
            <person name="Klingl A."/>
            <person name="Woyke T."/>
            <person name="Ryan C.M."/>
            <person name="Banfield J.F."/>
        </authorList>
    </citation>
    <scope>NUCLEOTIDE SEQUENCE [LARGE SCALE GENOMIC DNA]</scope>
</reference>
<gene>
    <name evidence="1" type="ORF">COS53_04050</name>
</gene>
<dbReference type="InterPro" id="IPR011009">
    <property type="entry name" value="Kinase-like_dom_sf"/>
</dbReference>
<dbReference type="EMBL" id="PEVB01000109">
    <property type="protein sequence ID" value="PIV06616.1"/>
    <property type="molecule type" value="Genomic_DNA"/>
</dbReference>